<dbReference type="EMBL" id="KB206245">
    <property type="protein sequence ID" value="ELP94295.1"/>
    <property type="molecule type" value="Genomic_DNA"/>
</dbReference>
<evidence type="ECO:0000313" key="4">
    <source>
        <dbReference type="Proteomes" id="UP000014680"/>
    </source>
</evidence>
<dbReference type="InterPro" id="IPR002656">
    <property type="entry name" value="Acyl_transf_3_dom"/>
</dbReference>
<sequence length="517" mass="60677">MSIVEKEAQHESITSNQSINAVINDHVEIQLKSVIPKVDTTKVIPSITPKENKNEVSIKPKVTIFSTLTLLRAISSIAVVDYHYYDLSFIKFKPYFPFGFLAVDFFFMLSGFLVSSSNFRSNDYFLIEITEQIIMYPFHMIWTFIVFLYNKLKLYTPQSNNILIQNKYKSNKQLTPKGNTNIANIFNPITFMLHRFIRLFPMQLFGTCLLSATFLTANHNISDQDFKHLFLLGTFSYPNKENQLFFPINPLQWTMIYEYASSLLYALLFRHLNFFVLLFLNYKAGHILYDFSIGIHHYGYCKRLRQKPTGIGYGSYHDECSTYVGTLRMLYGFLTGMVIEIALRKISQLYYKYYNKKLEMPFGSFISILIIIAVYGGWNYFGYSSPEFQTISLFVLLPICLICGALCDLKLDWVKKVAQLLGDNSYPLFLTHWNFCLLFKEWTNKNKMADKWVFNYHLRLKFIETMLFSIGVLKCYDVHFRKLLNYIFFGWKIPKNKICKIVVSKIKIFKSFKIHNN</sequence>
<dbReference type="AlphaFoldDB" id="A0A0A1UFZ3"/>
<dbReference type="GeneID" id="14893284"/>
<protein>
    <recommendedName>
        <fullName evidence="2">Acyltransferase 3 domain-containing protein</fullName>
    </recommendedName>
</protein>
<accession>A0A0A1UFZ3</accession>
<feature type="domain" description="Acyltransferase 3" evidence="2">
    <location>
        <begin position="189"/>
        <end position="460"/>
    </location>
</feature>
<keyword evidence="1" id="KW-1133">Transmembrane helix</keyword>
<reference evidence="3 4" key="1">
    <citation type="submission" date="2012-10" db="EMBL/GenBank/DDBJ databases">
        <authorList>
            <person name="Zafar N."/>
            <person name="Inman J."/>
            <person name="Hall N."/>
            <person name="Lorenzi H."/>
            <person name="Caler E."/>
        </authorList>
    </citation>
    <scope>NUCLEOTIDE SEQUENCE [LARGE SCALE GENOMIC DNA]</scope>
    <source>
        <strain evidence="3 4">IP1</strain>
    </source>
</reference>
<dbReference type="PANTHER" id="PTHR23028">
    <property type="entry name" value="ACETYLTRANSFERASE"/>
    <property type="match status" value="1"/>
</dbReference>
<name>A0A0A1UFZ3_ENTIV</name>
<feature type="transmembrane region" description="Helical" evidence="1">
    <location>
        <begin position="263"/>
        <end position="282"/>
    </location>
</feature>
<evidence type="ECO:0000256" key="1">
    <source>
        <dbReference type="SAM" id="Phobius"/>
    </source>
</evidence>
<gene>
    <name evidence="3" type="ORF">EIN_423660</name>
</gene>
<dbReference type="Pfam" id="PF01757">
    <property type="entry name" value="Acyl_transf_3"/>
    <property type="match status" value="1"/>
</dbReference>
<organism evidence="3 4">
    <name type="scientific">Entamoeba invadens IP1</name>
    <dbReference type="NCBI Taxonomy" id="370355"/>
    <lineage>
        <taxon>Eukaryota</taxon>
        <taxon>Amoebozoa</taxon>
        <taxon>Evosea</taxon>
        <taxon>Archamoebae</taxon>
        <taxon>Mastigamoebida</taxon>
        <taxon>Entamoebidae</taxon>
        <taxon>Entamoeba</taxon>
    </lineage>
</organism>
<feature type="transmembrane region" description="Helical" evidence="1">
    <location>
        <begin position="62"/>
        <end position="83"/>
    </location>
</feature>
<feature type="transmembrane region" description="Helical" evidence="1">
    <location>
        <begin position="329"/>
        <end position="346"/>
    </location>
</feature>
<dbReference type="RefSeq" id="XP_004261066.1">
    <property type="nucleotide sequence ID" value="XM_004261018.1"/>
</dbReference>
<dbReference type="GO" id="GO:0016747">
    <property type="term" value="F:acyltransferase activity, transferring groups other than amino-acyl groups"/>
    <property type="evidence" value="ECO:0007669"/>
    <property type="project" value="InterPro"/>
</dbReference>
<dbReference type="VEuPathDB" id="AmoebaDB:EIN_423660"/>
<dbReference type="InterPro" id="IPR050879">
    <property type="entry name" value="Acyltransferase_3"/>
</dbReference>
<dbReference type="Proteomes" id="UP000014680">
    <property type="component" value="Unassembled WGS sequence"/>
</dbReference>
<keyword evidence="4" id="KW-1185">Reference proteome</keyword>
<feature type="transmembrane region" description="Helical" evidence="1">
    <location>
        <begin position="390"/>
        <end position="409"/>
    </location>
</feature>
<keyword evidence="1" id="KW-0472">Membrane</keyword>
<dbReference type="PANTHER" id="PTHR23028:SF134">
    <property type="entry name" value="PUTATIVE (AFU_ORTHOLOGUE AFUA_4G08520)-RELATED"/>
    <property type="match status" value="1"/>
</dbReference>
<evidence type="ECO:0000259" key="2">
    <source>
        <dbReference type="Pfam" id="PF01757"/>
    </source>
</evidence>
<dbReference type="KEGG" id="eiv:EIN_423660"/>
<evidence type="ECO:0000313" key="3">
    <source>
        <dbReference type="EMBL" id="ELP94295.1"/>
    </source>
</evidence>
<keyword evidence="1" id="KW-0812">Transmembrane</keyword>
<feature type="transmembrane region" description="Helical" evidence="1">
    <location>
        <begin position="95"/>
        <end position="113"/>
    </location>
</feature>
<feature type="transmembrane region" description="Helical" evidence="1">
    <location>
        <begin position="358"/>
        <end position="378"/>
    </location>
</feature>
<proteinExistence type="predicted"/>
<feature type="transmembrane region" description="Helical" evidence="1">
    <location>
        <begin position="133"/>
        <end position="150"/>
    </location>
</feature>
<dbReference type="OrthoDB" id="10061508at2759"/>